<protein>
    <submittedName>
        <fullName evidence="5">Chemoreceptor zinc-binding domain-containing protein</fullName>
    </submittedName>
</protein>
<evidence type="ECO:0000256" key="2">
    <source>
        <dbReference type="ARBA" id="ARBA00029447"/>
    </source>
</evidence>
<sequence length="361" mass="39621">MIETISPKDNMEPLAERNEIDVLRARISELEQERTITRSIFGSLVAFGDSLIAVRESFSDLSALLVETSRANEDARRQSGESQTGLKNMSTHITEISNHIRAASEQISTLNDNAGQIGSILSMVDDVSRQTKLLAFNASIEAARAGEAGKGFAIVATEVRALANRATEATLEIGKLVRKIQTQADNADRDMQTNAGSASDLESDADTLLSRTEHILDISAQGRSAMSTAAVLSEIELANLEELELKLEVYRVFMGLSNATEADFPPETDCRLGQWYYDGSGQGLFAASADFKALEIPHREVHESARKAVIFYRKGQLDLALQALQSMERNNLDVMQRLRNMIRKDQAAKTVNQTVPFTKAA</sequence>
<keyword evidence="1 3" id="KW-0807">Transducer</keyword>
<dbReference type="Gene3D" id="6.10.250.3200">
    <property type="match status" value="1"/>
</dbReference>
<evidence type="ECO:0000256" key="3">
    <source>
        <dbReference type="PROSITE-ProRule" id="PRU00284"/>
    </source>
</evidence>
<dbReference type="PROSITE" id="PS50111">
    <property type="entry name" value="CHEMOTAXIS_TRANSDUC_2"/>
    <property type="match status" value="1"/>
</dbReference>
<evidence type="ECO:0000313" key="5">
    <source>
        <dbReference type="EMBL" id="SOC30203.1"/>
    </source>
</evidence>
<dbReference type="Gene3D" id="1.20.120.30">
    <property type="entry name" value="Aspartate receptor, ligand-binding domain"/>
    <property type="match status" value="1"/>
</dbReference>
<evidence type="ECO:0000256" key="1">
    <source>
        <dbReference type="ARBA" id="ARBA00023224"/>
    </source>
</evidence>
<dbReference type="PANTHER" id="PTHR32089">
    <property type="entry name" value="METHYL-ACCEPTING CHEMOTAXIS PROTEIN MCPB"/>
    <property type="match status" value="1"/>
</dbReference>
<dbReference type="InterPro" id="IPR004089">
    <property type="entry name" value="MCPsignal_dom"/>
</dbReference>
<evidence type="ECO:0000259" key="4">
    <source>
        <dbReference type="PROSITE" id="PS50111"/>
    </source>
</evidence>
<dbReference type="EMBL" id="OBMM01000008">
    <property type="protein sequence ID" value="SOC30203.1"/>
    <property type="molecule type" value="Genomic_DNA"/>
</dbReference>
<organism evidence="5 6">
    <name type="scientific">Thalassospira xiamenensis</name>
    <dbReference type="NCBI Taxonomy" id="220697"/>
    <lineage>
        <taxon>Bacteria</taxon>
        <taxon>Pseudomonadati</taxon>
        <taxon>Pseudomonadota</taxon>
        <taxon>Alphaproteobacteria</taxon>
        <taxon>Rhodospirillales</taxon>
        <taxon>Thalassospiraceae</taxon>
        <taxon>Thalassospira</taxon>
    </lineage>
</organism>
<dbReference type="InterPro" id="IPR025991">
    <property type="entry name" value="Chemoreceptor_zinc-bind_dom"/>
</dbReference>
<accession>A0A154KX81</accession>
<dbReference type="PRINTS" id="PR00260">
    <property type="entry name" value="CHEMTRNSDUCR"/>
</dbReference>
<dbReference type="InterPro" id="IPR004090">
    <property type="entry name" value="Chemotax_Me-accpt_rcpt"/>
</dbReference>
<reference evidence="5 6" key="1">
    <citation type="submission" date="2017-08" db="EMBL/GenBank/DDBJ databases">
        <authorList>
            <person name="de Groot N.N."/>
        </authorList>
    </citation>
    <scope>NUCLEOTIDE SEQUENCE [LARGE SCALE GENOMIC DNA]</scope>
    <source>
        <strain evidence="5 6">USBA 78</strain>
    </source>
</reference>
<dbReference type="Pfam" id="PF00015">
    <property type="entry name" value="MCPsignal"/>
    <property type="match status" value="1"/>
</dbReference>
<feature type="domain" description="Methyl-accepting transducer" evidence="4">
    <location>
        <begin position="50"/>
        <end position="257"/>
    </location>
</feature>
<dbReference type="GO" id="GO:0004888">
    <property type="term" value="F:transmembrane signaling receptor activity"/>
    <property type="evidence" value="ECO:0007669"/>
    <property type="project" value="InterPro"/>
</dbReference>
<name>A0A154KX81_9PROT</name>
<dbReference type="GO" id="GO:0007165">
    <property type="term" value="P:signal transduction"/>
    <property type="evidence" value="ECO:0007669"/>
    <property type="project" value="UniProtKB-KW"/>
</dbReference>
<dbReference type="Proteomes" id="UP000219068">
    <property type="component" value="Unassembled WGS sequence"/>
</dbReference>
<evidence type="ECO:0000313" key="6">
    <source>
        <dbReference type="Proteomes" id="UP000219068"/>
    </source>
</evidence>
<dbReference type="SUPFAM" id="SSF58104">
    <property type="entry name" value="Methyl-accepting chemotaxis protein (MCP) signaling domain"/>
    <property type="match status" value="1"/>
</dbReference>
<dbReference type="GO" id="GO:0016020">
    <property type="term" value="C:membrane"/>
    <property type="evidence" value="ECO:0007669"/>
    <property type="project" value="InterPro"/>
</dbReference>
<dbReference type="GO" id="GO:0006935">
    <property type="term" value="P:chemotaxis"/>
    <property type="evidence" value="ECO:0007669"/>
    <property type="project" value="InterPro"/>
</dbReference>
<gene>
    <name evidence="5" type="ORF">SAMN05428964_108167</name>
</gene>
<dbReference type="AlphaFoldDB" id="A0A154KX81"/>
<dbReference type="PANTHER" id="PTHR32089:SF65">
    <property type="entry name" value="CHEMOTAXIS SIGNAL TRANSDUCTION SYSTEM METHYL ACCEPTING SENSORY TRANSDUCER"/>
    <property type="match status" value="1"/>
</dbReference>
<proteinExistence type="inferred from homology"/>
<keyword evidence="5" id="KW-0675">Receptor</keyword>
<comment type="similarity">
    <text evidence="2">Belongs to the methyl-accepting chemotaxis (MCP) protein family.</text>
</comment>
<dbReference type="SMART" id="SM00283">
    <property type="entry name" value="MA"/>
    <property type="match status" value="1"/>
</dbReference>
<dbReference type="RefSeq" id="WP_062958854.1">
    <property type="nucleotide sequence ID" value="NZ_JALLPZ010000001.1"/>
</dbReference>
<dbReference type="Pfam" id="PF13682">
    <property type="entry name" value="CZB"/>
    <property type="match status" value="1"/>
</dbReference>